<name>A0A081NFS1_9GAMM</name>
<keyword evidence="12" id="KW-1185">Reference proteome</keyword>
<dbReference type="eggNOG" id="COG3090">
    <property type="taxonomic scope" value="Bacteria"/>
</dbReference>
<dbReference type="STRING" id="1137799.GZ78_15890"/>
<evidence type="ECO:0000256" key="9">
    <source>
        <dbReference type="RuleBase" id="RU369079"/>
    </source>
</evidence>
<evidence type="ECO:0000256" key="1">
    <source>
        <dbReference type="ARBA" id="ARBA00004429"/>
    </source>
</evidence>
<evidence type="ECO:0000313" key="11">
    <source>
        <dbReference type="EMBL" id="KEQ17294.1"/>
    </source>
</evidence>
<keyword evidence="3" id="KW-1003">Cell membrane</keyword>
<accession>A0A081NFS1</accession>
<dbReference type="EMBL" id="JOKH01000003">
    <property type="protein sequence ID" value="KEQ17294.1"/>
    <property type="molecule type" value="Genomic_DNA"/>
</dbReference>
<feature type="transmembrane region" description="Helical" evidence="9">
    <location>
        <begin position="128"/>
        <end position="150"/>
    </location>
</feature>
<dbReference type="Proteomes" id="UP000028073">
    <property type="component" value="Unassembled WGS sequence"/>
</dbReference>
<protein>
    <recommendedName>
        <fullName evidence="9">TRAP transporter small permease protein</fullName>
    </recommendedName>
</protein>
<sequence length="164" mass="18624">MQIPFIGTWLFKNLEEILASAAISVTVLVVIINVILRYGFGFVVPWSEELSVICFVWAVYLGISSCYKHKLHMGVDVIVAMLPEKVKPAFRLCVLTLLLGLNAIMTWLSFDYLMISTKSTPVMGLSYFYINSVLLLCFGMMFLHTVRFIAREVMEMRAIRNAKA</sequence>
<evidence type="ECO:0000256" key="3">
    <source>
        <dbReference type="ARBA" id="ARBA00022475"/>
    </source>
</evidence>
<dbReference type="PANTHER" id="PTHR35011">
    <property type="entry name" value="2,3-DIKETO-L-GULONATE TRAP TRANSPORTER SMALL PERMEASE PROTEIN YIAM"/>
    <property type="match status" value="1"/>
</dbReference>
<organism evidence="11 12">
    <name type="scientific">Endozoicomonas numazuensis</name>
    <dbReference type="NCBI Taxonomy" id="1137799"/>
    <lineage>
        <taxon>Bacteria</taxon>
        <taxon>Pseudomonadati</taxon>
        <taxon>Pseudomonadota</taxon>
        <taxon>Gammaproteobacteria</taxon>
        <taxon>Oceanospirillales</taxon>
        <taxon>Endozoicomonadaceae</taxon>
        <taxon>Endozoicomonas</taxon>
    </lineage>
</organism>
<evidence type="ECO:0000256" key="2">
    <source>
        <dbReference type="ARBA" id="ARBA00022448"/>
    </source>
</evidence>
<dbReference type="OrthoDB" id="9791324at2"/>
<dbReference type="Pfam" id="PF04290">
    <property type="entry name" value="DctQ"/>
    <property type="match status" value="1"/>
</dbReference>
<keyword evidence="5 9" id="KW-0812">Transmembrane</keyword>
<feature type="transmembrane region" description="Helical" evidence="9">
    <location>
        <begin position="50"/>
        <end position="67"/>
    </location>
</feature>
<comment type="subunit">
    <text evidence="9">The complex comprises the extracytoplasmic solute receptor protein and the two transmembrane proteins.</text>
</comment>
<dbReference type="AlphaFoldDB" id="A0A081NFS1"/>
<reference evidence="11 12" key="1">
    <citation type="submission" date="2014-06" db="EMBL/GenBank/DDBJ databases">
        <title>Whole Genome Sequences of Three Symbiotic Endozoicomonas Bacteria.</title>
        <authorList>
            <person name="Neave M.J."/>
            <person name="Apprill A."/>
            <person name="Voolstra C.R."/>
        </authorList>
    </citation>
    <scope>NUCLEOTIDE SEQUENCE [LARGE SCALE GENOMIC DNA]</scope>
    <source>
        <strain evidence="11 12">DSM 25634</strain>
    </source>
</reference>
<evidence type="ECO:0000256" key="8">
    <source>
        <dbReference type="ARBA" id="ARBA00038436"/>
    </source>
</evidence>
<feature type="transmembrane region" description="Helical" evidence="9">
    <location>
        <begin position="17"/>
        <end position="38"/>
    </location>
</feature>
<evidence type="ECO:0000256" key="6">
    <source>
        <dbReference type="ARBA" id="ARBA00022989"/>
    </source>
</evidence>
<proteinExistence type="inferred from homology"/>
<comment type="caution">
    <text evidence="11">The sequence shown here is derived from an EMBL/GenBank/DDBJ whole genome shotgun (WGS) entry which is preliminary data.</text>
</comment>
<dbReference type="InterPro" id="IPR007387">
    <property type="entry name" value="TRAP_DctQ"/>
</dbReference>
<dbReference type="PANTHER" id="PTHR35011:SF4">
    <property type="entry name" value="SLL1102 PROTEIN"/>
    <property type="match status" value="1"/>
</dbReference>
<evidence type="ECO:0000256" key="7">
    <source>
        <dbReference type="ARBA" id="ARBA00023136"/>
    </source>
</evidence>
<feature type="domain" description="Tripartite ATP-independent periplasmic transporters DctQ component" evidence="10">
    <location>
        <begin position="27"/>
        <end position="153"/>
    </location>
</feature>
<keyword evidence="2 9" id="KW-0813">Transport</keyword>
<dbReference type="GO" id="GO:0005886">
    <property type="term" value="C:plasma membrane"/>
    <property type="evidence" value="ECO:0007669"/>
    <property type="project" value="UniProtKB-SubCell"/>
</dbReference>
<comment type="subcellular location">
    <subcellularLocation>
        <location evidence="1 9">Cell inner membrane</location>
        <topology evidence="1 9">Multi-pass membrane protein</topology>
    </subcellularLocation>
</comment>
<keyword evidence="4 9" id="KW-0997">Cell inner membrane</keyword>
<dbReference type="RefSeq" id="WP_034837415.1">
    <property type="nucleotide sequence ID" value="NZ_JOKH01000003.1"/>
</dbReference>
<evidence type="ECO:0000256" key="4">
    <source>
        <dbReference type="ARBA" id="ARBA00022519"/>
    </source>
</evidence>
<feature type="transmembrane region" description="Helical" evidence="9">
    <location>
        <begin position="88"/>
        <end position="108"/>
    </location>
</feature>
<evidence type="ECO:0000313" key="12">
    <source>
        <dbReference type="Proteomes" id="UP000028073"/>
    </source>
</evidence>
<gene>
    <name evidence="11" type="ORF">GZ78_15890</name>
</gene>
<evidence type="ECO:0000256" key="5">
    <source>
        <dbReference type="ARBA" id="ARBA00022692"/>
    </source>
</evidence>
<comment type="function">
    <text evidence="9">Part of the tripartite ATP-independent periplasmic (TRAP) transport system.</text>
</comment>
<keyword evidence="6 9" id="KW-1133">Transmembrane helix</keyword>
<dbReference type="GO" id="GO:0022857">
    <property type="term" value="F:transmembrane transporter activity"/>
    <property type="evidence" value="ECO:0007669"/>
    <property type="project" value="UniProtKB-UniRule"/>
</dbReference>
<comment type="similarity">
    <text evidence="8 9">Belongs to the TRAP transporter small permease family.</text>
</comment>
<keyword evidence="7 9" id="KW-0472">Membrane</keyword>
<dbReference type="InterPro" id="IPR055348">
    <property type="entry name" value="DctQ"/>
</dbReference>
<evidence type="ECO:0000259" key="10">
    <source>
        <dbReference type="Pfam" id="PF04290"/>
    </source>
</evidence>